<name>A0ABN8HMG1_9NEOP</name>
<keyword evidence="1" id="KW-1133">Transmembrane helix</keyword>
<evidence type="ECO:0000313" key="3">
    <source>
        <dbReference type="Proteomes" id="UP000837857"/>
    </source>
</evidence>
<keyword evidence="1" id="KW-0812">Transmembrane</keyword>
<gene>
    <name evidence="2" type="ORF">IPOD504_LOCUS1049</name>
</gene>
<protein>
    <submittedName>
        <fullName evidence="2">Uncharacterized protein</fullName>
    </submittedName>
</protein>
<dbReference type="EMBL" id="OW152822">
    <property type="protein sequence ID" value="CAH2037160.1"/>
    <property type="molecule type" value="Genomic_DNA"/>
</dbReference>
<feature type="non-terminal residue" evidence="2">
    <location>
        <position position="93"/>
    </location>
</feature>
<feature type="transmembrane region" description="Helical" evidence="1">
    <location>
        <begin position="15"/>
        <end position="36"/>
    </location>
</feature>
<keyword evidence="3" id="KW-1185">Reference proteome</keyword>
<keyword evidence="1" id="KW-0472">Membrane</keyword>
<organism evidence="2 3">
    <name type="scientific">Iphiclides podalirius</name>
    <name type="common">scarce swallowtail</name>
    <dbReference type="NCBI Taxonomy" id="110791"/>
    <lineage>
        <taxon>Eukaryota</taxon>
        <taxon>Metazoa</taxon>
        <taxon>Ecdysozoa</taxon>
        <taxon>Arthropoda</taxon>
        <taxon>Hexapoda</taxon>
        <taxon>Insecta</taxon>
        <taxon>Pterygota</taxon>
        <taxon>Neoptera</taxon>
        <taxon>Endopterygota</taxon>
        <taxon>Lepidoptera</taxon>
        <taxon>Glossata</taxon>
        <taxon>Ditrysia</taxon>
        <taxon>Papilionoidea</taxon>
        <taxon>Papilionidae</taxon>
        <taxon>Papilioninae</taxon>
        <taxon>Iphiclides</taxon>
    </lineage>
</organism>
<proteinExistence type="predicted"/>
<evidence type="ECO:0000256" key="1">
    <source>
        <dbReference type="SAM" id="Phobius"/>
    </source>
</evidence>
<dbReference type="Proteomes" id="UP000837857">
    <property type="component" value="Chromosome 10"/>
</dbReference>
<reference evidence="2" key="1">
    <citation type="submission" date="2022-03" db="EMBL/GenBank/DDBJ databases">
        <authorList>
            <person name="Martin H S."/>
        </authorList>
    </citation>
    <scope>NUCLEOTIDE SEQUENCE</scope>
</reference>
<sequence length="93" mass="10753">MNDDRQWFVSLQPEYQAIVLLELLATAGGPVLWQVLKRAQKIYDRYREHEIDNLKESMVVVQTPSDSKTNAKTTQPVEQVIATRIKNKAKLEK</sequence>
<accession>A0ABN8HMG1</accession>
<evidence type="ECO:0000313" key="2">
    <source>
        <dbReference type="EMBL" id="CAH2037160.1"/>
    </source>
</evidence>